<name>A0AAN8FF88_TRICO</name>
<dbReference type="InterPro" id="IPR000276">
    <property type="entry name" value="GPCR_Rhodpsn"/>
</dbReference>
<dbReference type="EMBL" id="WIXE01021660">
    <property type="protein sequence ID" value="KAK5968185.1"/>
    <property type="molecule type" value="Genomic_DNA"/>
</dbReference>
<feature type="transmembrane region" description="Helical" evidence="5">
    <location>
        <begin position="148"/>
        <end position="167"/>
    </location>
</feature>
<dbReference type="InterPro" id="IPR019424">
    <property type="entry name" value="7TM_GPCR_Srsx"/>
</dbReference>
<dbReference type="Pfam" id="PF10320">
    <property type="entry name" value="7TM_GPCR_Srsx"/>
    <property type="match status" value="1"/>
</dbReference>
<dbReference type="Gene3D" id="1.20.1070.10">
    <property type="entry name" value="Rhodopsin 7-helix transmembrane proteins"/>
    <property type="match status" value="1"/>
</dbReference>
<dbReference type="AlphaFoldDB" id="A0AAN8FF88"/>
<proteinExistence type="predicted"/>
<keyword evidence="8" id="KW-1185">Reference proteome</keyword>
<dbReference type="GO" id="GO:0004930">
    <property type="term" value="F:G protein-coupled receptor activity"/>
    <property type="evidence" value="ECO:0007669"/>
    <property type="project" value="InterPro"/>
</dbReference>
<sequence>MCDSIIELQEEASATEPYLEAILPHICLNFGGNIHVSLIIPFSTLRNPCNIFIALIAFGDVLYQGSFFTTVISYILLEDHQIRQDVCAYIHIIPTFGSCFSAMLLLNLAVDRLLSLTPLYVPQLLWQDQSSDKASQGSENMKSVYRSLVVISLSIVFGNFGGMVVALTDDLANPNLSNVLLAGLLMSFGAAISFFAYYFLSSQYREVFNGLLGIDRLRNAVFSRKLTSVQHISIRSSNPSVSIEP</sequence>
<evidence type="ECO:0000256" key="5">
    <source>
        <dbReference type="SAM" id="Phobius"/>
    </source>
</evidence>
<comment type="caution">
    <text evidence="7">The sequence shown here is derived from an EMBL/GenBank/DDBJ whole genome shotgun (WGS) entry which is preliminary data.</text>
</comment>
<evidence type="ECO:0000256" key="4">
    <source>
        <dbReference type="ARBA" id="ARBA00023136"/>
    </source>
</evidence>
<dbReference type="SMART" id="SM01381">
    <property type="entry name" value="7TM_GPCR_Srsx"/>
    <property type="match status" value="1"/>
</dbReference>
<dbReference type="PROSITE" id="PS50262">
    <property type="entry name" value="G_PROTEIN_RECEP_F1_2"/>
    <property type="match status" value="1"/>
</dbReference>
<feature type="transmembrane region" description="Helical" evidence="5">
    <location>
        <begin position="88"/>
        <end position="110"/>
    </location>
</feature>
<dbReference type="GO" id="GO:0016020">
    <property type="term" value="C:membrane"/>
    <property type="evidence" value="ECO:0007669"/>
    <property type="project" value="UniProtKB-SubCell"/>
</dbReference>
<evidence type="ECO:0000256" key="1">
    <source>
        <dbReference type="ARBA" id="ARBA00004370"/>
    </source>
</evidence>
<keyword evidence="2 5" id="KW-0812">Transmembrane</keyword>
<evidence type="ECO:0000259" key="6">
    <source>
        <dbReference type="PROSITE" id="PS50262"/>
    </source>
</evidence>
<reference evidence="7 8" key="1">
    <citation type="submission" date="2019-10" db="EMBL/GenBank/DDBJ databases">
        <title>Assembly and Annotation for the nematode Trichostrongylus colubriformis.</title>
        <authorList>
            <person name="Martin J."/>
        </authorList>
    </citation>
    <scope>NUCLEOTIDE SEQUENCE [LARGE SCALE GENOMIC DNA]</scope>
    <source>
        <strain evidence="7">G859</strain>
        <tissue evidence="7">Whole worm</tissue>
    </source>
</reference>
<dbReference type="Proteomes" id="UP001331761">
    <property type="component" value="Unassembled WGS sequence"/>
</dbReference>
<evidence type="ECO:0000313" key="8">
    <source>
        <dbReference type="Proteomes" id="UP001331761"/>
    </source>
</evidence>
<dbReference type="InterPro" id="IPR017452">
    <property type="entry name" value="GPCR_Rhodpsn_7TM"/>
</dbReference>
<evidence type="ECO:0000256" key="3">
    <source>
        <dbReference type="ARBA" id="ARBA00022989"/>
    </source>
</evidence>
<keyword evidence="4 5" id="KW-0472">Membrane</keyword>
<feature type="transmembrane region" description="Helical" evidence="5">
    <location>
        <begin position="52"/>
        <end position="76"/>
    </location>
</feature>
<accession>A0AAN8FF88</accession>
<comment type="subcellular location">
    <subcellularLocation>
        <location evidence="1">Membrane</location>
    </subcellularLocation>
</comment>
<dbReference type="SUPFAM" id="SSF81321">
    <property type="entry name" value="Family A G protein-coupled receptor-like"/>
    <property type="match status" value="1"/>
</dbReference>
<evidence type="ECO:0000313" key="7">
    <source>
        <dbReference type="EMBL" id="KAK5968185.1"/>
    </source>
</evidence>
<feature type="transmembrane region" description="Helical" evidence="5">
    <location>
        <begin position="179"/>
        <end position="200"/>
    </location>
</feature>
<keyword evidence="3 5" id="KW-1133">Transmembrane helix</keyword>
<protein>
    <recommendedName>
        <fullName evidence="6">G-protein coupled receptors family 1 profile domain-containing protein</fullName>
    </recommendedName>
</protein>
<gene>
    <name evidence="7" type="ORF">GCK32_015731</name>
</gene>
<evidence type="ECO:0000256" key="2">
    <source>
        <dbReference type="ARBA" id="ARBA00022692"/>
    </source>
</evidence>
<feature type="domain" description="G-protein coupled receptors family 1 profile" evidence="6">
    <location>
        <begin position="31"/>
        <end position="122"/>
    </location>
</feature>
<organism evidence="7 8">
    <name type="scientific">Trichostrongylus colubriformis</name>
    <name type="common">Black scour worm</name>
    <dbReference type="NCBI Taxonomy" id="6319"/>
    <lineage>
        <taxon>Eukaryota</taxon>
        <taxon>Metazoa</taxon>
        <taxon>Ecdysozoa</taxon>
        <taxon>Nematoda</taxon>
        <taxon>Chromadorea</taxon>
        <taxon>Rhabditida</taxon>
        <taxon>Rhabditina</taxon>
        <taxon>Rhabditomorpha</taxon>
        <taxon>Strongyloidea</taxon>
        <taxon>Trichostrongylidae</taxon>
        <taxon>Trichostrongylus</taxon>
    </lineage>
</organism>